<keyword evidence="2" id="KW-1185">Reference proteome</keyword>
<dbReference type="EnsemblMetazoa" id="tetur01g08740.1">
    <property type="protein sequence ID" value="tetur01g08740.1"/>
    <property type="gene ID" value="tetur01g08740"/>
</dbReference>
<dbReference type="EMBL" id="CAEY01000457">
    <property type="status" value="NOT_ANNOTATED_CDS"/>
    <property type="molecule type" value="Genomic_DNA"/>
</dbReference>
<evidence type="ECO:0000313" key="1">
    <source>
        <dbReference type="EnsemblMetazoa" id="tetur01g08740.1"/>
    </source>
</evidence>
<dbReference type="HOGENOM" id="CLU_3299991_0_0_1"/>
<accession>T1JRZ9</accession>
<name>T1JRZ9_TETUR</name>
<sequence length="40" mass="4522">MEENVVLIIGRLDCLTFVQQLRPWDTNTSSFAGVKIVISQ</sequence>
<dbReference type="AlphaFoldDB" id="T1JRZ9"/>
<dbReference type="Proteomes" id="UP000015104">
    <property type="component" value="Unassembled WGS sequence"/>
</dbReference>
<protein>
    <submittedName>
        <fullName evidence="1">Uncharacterized protein</fullName>
    </submittedName>
</protein>
<proteinExistence type="predicted"/>
<reference evidence="2" key="1">
    <citation type="submission" date="2011-08" db="EMBL/GenBank/DDBJ databases">
        <authorList>
            <person name="Rombauts S."/>
        </authorList>
    </citation>
    <scope>NUCLEOTIDE SEQUENCE</scope>
    <source>
        <strain evidence="2">London</strain>
    </source>
</reference>
<reference evidence="1" key="2">
    <citation type="submission" date="2015-06" db="UniProtKB">
        <authorList>
            <consortium name="EnsemblMetazoa"/>
        </authorList>
    </citation>
    <scope>IDENTIFICATION</scope>
</reference>
<evidence type="ECO:0000313" key="2">
    <source>
        <dbReference type="Proteomes" id="UP000015104"/>
    </source>
</evidence>
<organism evidence="1 2">
    <name type="scientific">Tetranychus urticae</name>
    <name type="common">Two-spotted spider mite</name>
    <dbReference type="NCBI Taxonomy" id="32264"/>
    <lineage>
        <taxon>Eukaryota</taxon>
        <taxon>Metazoa</taxon>
        <taxon>Ecdysozoa</taxon>
        <taxon>Arthropoda</taxon>
        <taxon>Chelicerata</taxon>
        <taxon>Arachnida</taxon>
        <taxon>Acari</taxon>
        <taxon>Acariformes</taxon>
        <taxon>Trombidiformes</taxon>
        <taxon>Prostigmata</taxon>
        <taxon>Eleutherengona</taxon>
        <taxon>Raphignathae</taxon>
        <taxon>Tetranychoidea</taxon>
        <taxon>Tetranychidae</taxon>
        <taxon>Tetranychus</taxon>
    </lineage>
</organism>